<evidence type="ECO:0000256" key="6">
    <source>
        <dbReference type="ARBA" id="ARBA00022679"/>
    </source>
</evidence>
<feature type="compositionally biased region" description="Basic residues" evidence="9">
    <location>
        <begin position="259"/>
        <end position="268"/>
    </location>
</feature>
<name>A0A9C7Q369_9RHOD</name>
<evidence type="ECO:0008006" key="14">
    <source>
        <dbReference type="Google" id="ProtNLM"/>
    </source>
</evidence>
<dbReference type="GO" id="GO:0016435">
    <property type="term" value="F:rRNA (guanine) methyltransferase activity"/>
    <property type="evidence" value="ECO:0007669"/>
    <property type="project" value="InterPro"/>
</dbReference>
<reference evidence="12" key="1">
    <citation type="journal article" date="2022" name="Proc. Natl. Acad. Sci. U.S.A.">
        <title>Life cycle and functional genomics of the unicellular red alga Galdieria for elucidating algal and plant evolution and industrial use.</title>
        <authorList>
            <person name="Hirooka S."/>
            <person name="Itabashi T."/>
            <person name="Ichinose T.M."/>
            <person name="Onuma R."/>
            <person name="Fujiwara T."/>
            <person name="Yamashita S."/>
            <person name="Jong L.W."/>
            <person name="Tomita R."/>
            <person name="Iwane A.H."/>
            <person name="Miyagishima S.Y."/>
        </authorList>
    </citation>
    <scope>NUCLEOTIDE SEQUENCE</scope>
    <source>
        <strain evidence="12">NBRC 102759</strain>
    </source>
</reference>
<evidence type="ECO:0000256" key="9">
    <source>
        <dbReference type="SAM" id="MobiDB-lite"/>
    </source>
</evidence>
<accession>A0A9C7Q369</accession>
<evidence type="ECO:0000313" key="13">
    <source>
        <dbReference type="Proteomes" id="UP001061958"/>
    </source>
</evidence>
<dbReference type="PANTHER" id="PTHR12734">
    <property type="entry name" value="METHYLTRANSFERASE-RELATED"/>
    <property type="match status" value="1"/>
</dbReference>
<evidence type="ECO:0000256" key="8">
    <source>
        <dbReference type="ARBA" id="ARBA00023242"/>
    </source>
</evidence>
<evidence type="ECO:0000256" key="7">
    <source>
        <dbReference type="ARBA" id="ARBA00022691"/>
    </source>
</evidence>
<dbReference type="Gene3D" id="3.40.50.150">
    <property type="entry name" value="Vaccinia Virus protein VP39"/>
    <property type="match status" value="1"/>
</dbReference>
<reference evidence="12" key="2">
    <citation type="submission" date="2022-01" db="EMBL/GenBank/DDBJ databases">
        <authorList>
            <person name="Hirooka S."/>
            <person name="Miyagishima S.Y."/>
        </authorList>
    </citation>
    <scope>NUCLEOTIDE SEQUENCE</scope>
    <source>
        <strain evidence="12">NBRC 102759</strain>
    </source>
</reference>
<dbReference type="Proteomes" id="UP001061958">
    <property type="component" value="Unassembled WGS sequence"/>
</dbReference>
<dbReference type="Pfam" id="PF12589">
    <property type="entry name" value="WBS_methylT"/>
    <property type="match status" value="1"/>
</dbReference>
<feature type="domain" description="Methyltransferase type 11" evidence="10">
    <location>
        <begin position="54"/>
        <end position="129"/>
    </location>
</feature>
<evidence type="ECO:0000259" key="10">
    <source>
        <dbReference type="Pfam" id="PF08241"/>
    </source>
</evidence>
<keyword evidence="7" id="KW-0949">S-adenosyl-L-methionine</keyword>
<keyword evidence="13" id="KW-1185">Reference proteome</keyword>
<sequence length="268" mass="29780">MSRPEHLAPPEIYYDDQQAKKYLTSTRMNEIQQNLTERALELLCLPPNQKSLLLDLGCGSGLSGDVITEEGHDWVGFDISQAMLNAASSRDVEGDLVLLDLGQGLPLRTGIFDGAISVSAIQWLCNADKTCNDPRKRLASFFSTLYASLIRGSRAVLQFYPDSSDQVDLLLTAAQKAGFSGGLVVDFPNSTRAKKYFLCLTAGPPSSSLPTTNDIRLDTETRKRKKKRNNGISLKSRILAKKERQRRQGREVRPDSKYTGRKRSGKLR</sequence>
<dbReference type="EMBL" id="BQMJ01000059">
    <property type="protein sequence ID" value="GJQ14732.1"/>
    <property type="molecule type" value="Genomic_DNA"/>
</dbReference>
<feature type="region of interest" description="Disordered" evidence="9">
    <location>
        <begin position="210"/>
        <end position="268"/>
    </location>
</feature>
<dbReference type="SUPFAM" id="SSF53335">
    <property type="entry name" value="S-adenosyl-L-methionine-dependent methyltransferases"/>
    <property type="match status" value="1"/>
</dbReference>
<dbReference type="CDD" id="cd02440">
    <property type="entry name" value="AdoMet_MTases"/>
    <property type="match status" value="1"/>
</dbReference>
<feature type="domain" description="18S rRNA (guanine(1575)-N(7))-methyltransferase Bud23 C-terminal" evidence="11">
    <location>
        <begin position="214"/>
        <end position="264"/>
    </location>
</feature>
<keyword evidence="8" id="KW-0539">Nucleus</keyword>
<dbReference type="AlphaFoldDB" id="A0A9C7Q369"/>
<comment type="subcellular location">
    <subcellularLocation>
        <location evidence="2">Cytoplasm</location>
    </subcellularLocation>
    <subcellularLocation>
        <location evidence="1">Nucleus</location>
    </subcellularLocation>
</comment>
<evidence type="ECO:0000256" key="4">
    <source>
        <dbReference type="ARBA" id="ARBA00022490"/>
    </source>
</evidence>
<comment type="caution">
    <text evidence="12">The sequence shown here is derived from an EMBL/GenBank/DDBJ whole genome shotgun (WGS) entry which is preliminary data.</text>
</comment>
<dbReference type="OrthoDB" id="2877at2759"/>
<gene>
    <name evidence="12" type="ORF">GpartN1_g6523.t1</name>
</gene>
<dbReference type="InterPro" id="IPR029063">
    <property type="entry name" value="SAM-dependent_MTases_sf"/>
</dbReference>
<dbReference type="Pfam" id="PF08241">
    <property type="entry name" value="Methyltransf_11"/>
    <property type="match status" value="1"/>
</dbReference>
<dbReference type="InterPro" id="IPR039769">
    <property type="entry name" value="Bud23-like"/>
</dbReference>
<dbReference type="InterPro" id="IPR022238">
    <property type="entry name" value="Bud23_C"/>
</dbReference>
<evidence type="ECO:0000256" key="5">
    <source>
        <dbReference type="ARBA" id="ARBA00022603"/>
    </source>
</evidence>
<evidence type="ECO:0000256" key="3">
    <source>
        <dbReference type="ARBA" id="ARBA00005547"/>
    </source>
</evidence>
<dbReference type="InterPro" id="IPR013216">
    <property type="entry name" value="Methyltransf_11"/>
</dbReference>
<evidence type="ECO:0000256" key="1">
    <source>
        <dbReference type="ARBA" id="ARBA00004123"/>
    </source>
</evidence>
<protein>
    <recommendedName>
        <fullName evidence="14">Methyltransferase</fullName>
    </recommendedName>
</protein>
<organism evidence="12 13">
    <name type="scientific">Galdieria partita</name>
    <dbReference type="NCBI Taxonomy" id="83374"/>
    <lineage>
        <taxon>Eukaryota</taxon>
        <taxon>Rhodophyta</taxon>
        <taxon>Bangiophyceae</taxon>
        <taxon>Galdieriales</taxon>
        <taxon>Galdieriaceae</taxon>
        <taxon>Galdieria</taxon>
    </lineage>
</organism>
<keyword evidence="5" id="KW-0489">Methyltransferase</keyword>
<proteinExistence type="inferred from homology"/>
<feature type="compositionally biased region" description="Basic and acidic residues" evidence="9">
    <location>
        <begin position="240"/>
        <end position="258"/>
    </location>
</feature>
<dbReference type="PANTHER" id="PTHR12734:SF0">
    <property type="entry name" value="18S RRNA (GUANINE-N(7))-METHYLTRANSFERASE-RELATED"/>
    <property type="match status" value="1"/>
</dbReference>
<dbReference type="GO" id="GO:0005737">
    <property type="term" value="C:cytoplasm"/>
    <property type="evidence" value="ECO:0007669"/>
    <property type="project" value="UniProtKB-SubCell"/>
</dbReference>
<dbReference type="GO" id="GO:0070476">
    <property type="term" value="P:rRNA (guanine-N7)-methylation"/>
    <property type="evidence" value="ECO:0007669"/>
    <property type="project" value="InterPro"/>
</dbReference>
<keyword evidence="6" id="KW-0808">Transferase</keyword>
<comment type="similarity">
    <text evidence="3">Belongs to the class I-like SAM-binding methyltransferase superfamily. BUD23/WBSCR22 family.</text>
</comment>
<dbReference type="FunFam" id="3.40.50.150:FF:000017">
    <property type="entry name" value="probable 18S rRNA (Guanine-N(7))-methyltransferase"/>
    <property type="match status" value="1"/>
</dbReference>
<evidence type="ECO:0000256" key="2">
    <source>
        <dbReference type="ARBA" id="ARBA00004496"/>
    </source>
</evidence>
<dbReference type="GO" id="GO:0005730">
    <property type="term" value="C:nucleolus"/>
    <property type="evidence" value="ECO:0007669"/>
    <property type="project" value="UniProtKB-ARBA"/>
</dbReference>
<evidence type="ECO:0000313" key="12">
    <source>
        <dbReference type="EMBL" id="GJQ14732.1"/>
    </source>
</evidence>
<keyword evidence="4" id="KW-0963">Cytoplasm</keyword>
<evidence type="ECO:0000259" key="11">
    <source>
        <dbReference type="Pfam" id="PF12589"/>
    </source>
</evidence>